<dbReference type="EMBL" id="MAAO01000005">
    <property type="protein sequence ID" value="OUR97935.1"/>
    <property type="molecule type" value="Genomic_DNA"/>
</dbReference>
<accession>A0A1Y5FGI0</accession>
<dbReference type="InterPro" id="IPR030395">
    <property type="entry name" value="GP_PDE_dom"/>
</dbReference>
<name>A0A1Y5FGI0_9BACT</name>
<feature type="domain" description="GP-PDE" evidence="2">
    <location>
        <begin position="20"/>
        <end position="251"/>
    </location>
</feature>
<dbReference type="Pfam" id="PF03009">
    <property type="entry name" value="GDPD"/>
    <property type="match status" value="1"/>
</dbReference>
<proteinExistence type="predicted"/>
<dbReference type="InterPro" id="IPR017946">
    <property type="entry name" value="PLC-like_Pdiesterase_TIM-brl"/>
</dbReference>
<dbReference type="Proteomes" id="UP000196531">
    <property type="component" value="Unassembled WGS sequence"/>
</dbReference>
<organism evidence="3 4">
    <name type="scientific">Halobacteriovorax marinus</name>
    <dbReference type="NCBI Taxonomy" id="97084"/>
    <lineage>
        <taxon>Bacteria</taxon>
        <taxon>Pseudomonadati</taxon>
        <taxon>Bdellovibrionota</taxon>
        <taxon>Bacteriovoracia</taxon>
        <taxon>Bacteriovoracales</taxon>
        <taxon>Halobacteriovoraceae</taxon>
        <taxon>Halobacteriovorax</taxon>
    </lineage>
</organism>
<dbReference type="GO" id="GO:0006629">
    <property type="term" value="P:lipid metabolic process"/>
    <property type="evidence" value="ECO:0007669"/>
    <property type="project" value="InterPro"/>
</dbReference>
<dbReference type="PANTHER" id="PTHR46211">
    <property type="entry name" value="GLYCEROPHOSPHORYL DIESTER PHOSPHODIESTERASE"/>
    <property type="match status" value="1"/>
</dbReference>
<dbReference type="PANTHER" id="PTHR46211:SF1">
    <property type="entry name" value="GLYCEROPHOSPHODIESTER PHOSPHODIESTERASE, CYTOPLASMIC"/>
    <property type="match status" value="1"/>
</dbReference>
<dbReference type="GO" id="GO:0008081">
    <property type="term" value="F:phosphoric diester hydrolase activity"/>
    <property type="evidence" value="ECO:0007669"/>
    <property type="project" value="InterPro"/>
</dbReference>
<feature type="chain" id="PRO_5012938279" description="GP-PDE domain-containing protein" evidence="1">
    <location>
        <begin position="19"/>
        <end position="251"/>
    </location>
</feature>
<dbReference type="SUPFAM" id="SSF51695">
    <property type="entry name" value="PLC-like phosphodiesterases"/>
    <property type="match status" value="1"/>
</dbReference>
<evidence type="ECO:0000313" key="3">
    <source>
        <dbReference type="EMBL" id="OUR97935.1"/>
    </source>
</evidence>
<evidence type="ECO:0000256" key="1">
    <source>
        <dbReference type="SAM" id="SignalP"/>
    </source>
</evidence>
<keyword evidence="1" id="KW-0732">Signal</keyword>
<dbReference type="Gene3D" id="3.20.20.190">
    <property type="entry name" value="Phosphatidylinositol (PI) phosphodiesterase"/>
    <property type="match status" value="1"/>
</dbReference>
<sequence>MRILTCLILSLISLTLYAKPQCIAHRGFTENHPENSFSAIMAAVDQQADGVEFDVQHTQDGVALVMHDETLARTVQSKAGRACKLTQLIKELSLKEIRENCELIGDGEIPTLEAVLRYLEDKNLYTFVELKDKPNLRTLKLIERYNSQKPELLRLISFKSKSLKVAKKLKKKNAFWKDVRLMRVYKVFPLNLSSYDIDIYYKTKFMAWLPRLLGKEVGVWTVDEEADLAKIMKTKISYITTNKLMTCLKLK</sequence>
<dbReference type="AlphaFoldDB" id="A0A1Y5FGI0"/>
<dbReference type="PROSITE" id="PS51704">
    <property type="entry name" value="GP_PDE"/>
    <property type="match status" value="1"/>
</dbReference>
<evidence type="ECO:0000259" key="2">
    <source>
        <dbReference type="PROSITE" id="PS51704"/>
    </source>
</evidence>
<protein>
    <recommendedName>
        <fullName evidence="2">GP-PDE domain-containing protein</fullName>
    </recommendedName>
</protein>
<evidence type="ECO:0000313" key="4">
    <source>
        <dbReference type="Proteomes" id="UP000196531"/>
    </source>
</evidence>
<reference evidence="4" key="1">
    <citation type="journal article" date="2017" name="Proc. Natl. Acad. Sci. U.S.A.">
        <title>Simulation of Deepwater Horizon oil plume reveals substrate specialization within a complex community of hydrocarbon-degraders.</title>
        <authorList>
            <person name="Hu P."/>
            <person name="Dubinsky E.A."/>
            <person name="Probst A.J."/>
            <person name="Wang J."/>
            <person name="Sieber C.M.K."/>
            <person name="Tom L.M."/>
            <person name="Gardinali P."/>
            <person name="Banfield J.F."/>
            <person name="Atlas R.M."/>
            <person name="Andersen G.L."/>
        </authorList>
    </citation>
    <scope>NUCLEOTIDE SEQUENCE [LARGE SCALE GENOMIC DNA]</scope>
</reference>
<feature type="signal peptide" evidence="1">
    <location>
        <begin position="1"/>
        <end position="18"/>
    </location>
</feature>
<comment type="caution">
    <text evidence="3">The sequence shown here is derived from an EMBL/GenBank/DDBJ whole genome shotgun (WGS) entry which is preliminary data.</text>
</comment>
<gene>
    <name evidence="3" type="ORF">A9Q84_06995</name>
</gene>